<reference evidence="2 3" key="1">
    <citation type="journal article" date="2012" name="Appl. Environ. Microbiol.">
        <title>Characterization of Two Virulent Phages of Lactobacillus plantarum.</title>
        <authorList>
            <person name="Briggiler Marco M."/>
            <person name="Garneau J.E."/>
            <person name="Tremblay D."/>
            <person name="Quiberoni A."/>
            <person name="Moineau S."/>
        </authorList>
    </citation>
    <scope>NUCLEOTIDE SEQUENCE [LARGE SCALE GENOMIC DNA]</scope>
</reference>
<dbReference type="SMART" id="SM00507">
    <property type="entry name" value="HNHc"/>
    <property type="match status" value="1"/>
</dbReference>
<dbReference type="CDD" id="cd00085">
    <property type="entry name" value="HNHc"/>
    <property type="match status" value="1"/>
</dbReference>
<dbReference type="EMBL" id="JX486088">
    <property type="protein sequence ID" value="AFU63083.1"/>
    <property type="molecule type" value="Genomic_DNA"/>
</dbReference>
<evidence type="ECO:0000259" key="1">
    <source>
        <dbReference type="SMART" id="SM00507"/>
    </source>
</evidence>
<dbReference type="GO" id="GO:0004519">
    <property type="term" value="F:endonuclease activity"/>
    <property type="evidence" value="ECO:0007669"/>
    <property type="project" value="UniProtKB-KW"/>
</dbReference>
<dbReference type="Gene3D" id="1.10.30.50">
    <property type="match status" value="1"/>
</dbReference>
<dbReference type="InterPro" id="IPR002711">
    <property type="entry name" value="HNH"/>
</dbReference>
<feature type="domain" description="HNH nuclease" evidence="1">
    <location>
        <begin position="76"/>
        <end position="134"/>
    </location>
</feature>
<keyword evidence="3" id="KW-1185">Reference proteome</keyword>
<dbReference type="InterPro" id="IPR003615">
    <property type="entry name" value="HNH_nuc"/>
</dbReference>
<accession>K4I0C7</accession>
<dbReference type="GO" id="GO:0003676">
    <property type="term" value="F:nucleic acid binding"/>
    <property type="evidence" value="ECO:0007669"/>
    <property type="project" value="InterPro"/>
</dbReference>
<dbReference type="Proteomes" id="UP000008061">
    <property type="component" value="Segment"/>
</dbReference>
<dbReference type="Pfam" id="PF01844">
    <property type="entry name" value="HNH"/>
    <property type="match status" value="1"/>
</dbReference>
<keyword evidence="2" id="KW-0255">Endonuclease</keyword>
<dbReference type="GO" id="GO:0008270">
    <property type="term" value="F:zinc ion binding"/>
    <property type="evidence" value="ECO:0007669"/>
    <property type="project" value="InterPro"/>
</dbReference>
<keyword evidence="2" id="KW-0378">Hydrolase</keyword>
<evidence type="ECO:0000313" key="2">
    <source>
        <dbReference type="EMBL" id="AFU63083.1"/>
    </source>
</evidence>
<organism evidence="2 3">
    <name type="scientific">Lactobacillus phage ATCC 8014-B2</name>
    <dbReference type="NCBI Taxonomy" id="1225795"/>
    <lineage>
        <taxon>Viruses</taxon>
        <taxon>Duplodnaviria</taxon>
        <taxon>Heunggongvirae</taxon>
        <taxon>Uroviricota</taxon>
        <taxon>Caudoviricetes</taxon>
        <taxon>Tybeckvirinae</taxon>
        <taxon>Douglaswolinvirus</taxon>
        <taxon>Douglaswolinvirus B2</taxon>
    </lineage>
</organism>
<proteinExistence type="predicted"/>
<sequence>MSFVLTVATCLKWTVMTLKNTQSGRDLSVCPYCGMIVETSSHNCPAKRKRDNRNARVARQNQTVTEKALTSQRWRSFRKKIILRDGGECQRCLIKLHKHVYDDLTVHHIQPRVKHPELMYDESNCVTLCRECNLAMGLNGIDFDWNLTKTKINLDDTLHF</sequence>
<keyword evidence="2" id="KW-0540">Nuclease</keyword>
<gene>
    <name evidence="2" type="ORF">8014-B2_0016</name>
</gene>
<name>K4I0C7_9CAUD</name>
<protein>
    <submittedName>
        <fullName evidence="2">HNH endonuclease</fullName>
    </submittedName>
</protein>
<evidence type="ECO:0000313" key="3">
    <source>
        <dbReference type="Proteomes" id="UP000008061"/>
    </source>
</evidence>